<name>C0CPB8_BLAHS</name>
<protein>
    <submittedName>
        <fullName evidence="1">Uncharacterized protein</fullName>
    </submittedName>
</protein>
<dbReference type="AlphaFoldDB" id="C0CPB8"/>
<organism evidence="1 2">
    <name type="scientific">Blautia hydrogenotrophica (strain DSM 10507 / JCM 14656 / S5a33)</name>
    <name type="common">Ruminococcus hydrogenotrophicus</name>
    <dbReference type="NCBI Taxonomy" id="476272"/>
    <lineage>
        <taxon>Bacteria</taxon>
        <taxon>Bacillati</taxon>
        <taxon>Bacillota</taxon>
        <taxon>Clostridia</taxon>
        <taxon>Lachnospirales</taxon>
        <taxon>Lachnospiraceae</taxon>
        <taxon>Blautia</taxon>
    </lineage>
</organism>
<feature type="non-terminal residue" evidence="1">
    <location>
        <position position="45"/>
    </location>
</feature>
<dbReference type="EMBL" id="ACBZ01000149">
    <property type="protein sequence ID" value="EEG48399.1"/>
    <property type="molecule type" value="Genomic_DNA"/>
</dbReference>
<reference evidence="1 2" key="2">
    <citation type="submission" date="2009-02" db="EMBL/GenBank/DDBJ databases">
        <title>Draft genome sequence of Blautia hydrogenotrophica DSM 10507 (Ruminococcus hydrogenotrophicus DSM 10507).</title>
        <authorList>
            <person name="Sudarsanam P."/>
            <person name="Ley R."/>
            <person name="Guruge J."/>
            <person name="Turnbaugh P.J."/>
            <person name="Mahowald M."/>
            <person name="Liep D."/>
            <person name="Gordon J."/>
        </authorList>
    </citation>
    <scope>NUCLEOTIDE SEQUENCE [LARGE SCALE GENOMIC DNA]</scope>
    <source>
        <strain evidence="2">DSM 10507 / JCM 14656 / S5a33</strain>
    </source>
</reference>
<dbReference type="Proteomes" id="UP000003100">
    <property type="component" value="Unassembled WGS sequence"/>
</dbReference>
<evidence type="ECO:0000313" key="2">
    <source>
        <dbReference type="Proteomes" id="UP000003100"/>
    </source>
</evidence>
<comment type="caution">
    <text evidence="1">The sequence shown here is derived from an EMBL/GenBank/DDBJ whole genome shotgun (WGS) entry which is preliminary data.</text>
</comment>
<sequence length="45" mass="5197">MFKVLKYLKQSLGYVLCIILLLFLQAYCDLSLPDYTSRIVNVGIQ</sequence>
<dbReference type="HOGENOM" id="CLU_205732_0_0_9"/>
<dbReference type="PATRIC" id="fig|476272.21.peg.850"/>
<evidence type="ECO:0000313" key="1">
    <source>
        <dbReference type="EMBL" id="EEG48399.1"/>
    </source>
</evidence>
<reference evidence="1 2" key="1">
    <citation type="submission" date="2009-01" db="EMBL/GenBank/DDBJ databases">
        <authorList>
            <person name="Fulton L."/>
            <person name="Clifton S."/>
            <person name="Fulton B."/>
            <person name="Xu J."/>
            <person name="Minx P."/>
            <person name="Pepin K.H."/>
            <person name="Johnson M."/>
            <person name="Bhonagiri V."/>
            <person name="Nash W.E."/>
            <person name="Mardis E.R."/>
            <person name="Wilson R.K."/>
        </authorList>
    </citation>
    <scope>NUCLEOTIDE SEQUENCE [LARGE SCALE GENOMIC DNA]</scope>
    <source>
        <strain evidence="2">DSM 10507 / JCM 14656 / S5a33</strain>
    </source>
</reference>
<proteinExistence type="predicted"/>
<accession>C0CPB8</accession>
<keyword evidence="2" id="KW-1185">Reference proteome</keyword>
<gene>
    <name evidence="1" type="ORF">RUMHYD_02719</name>
</gene>
<dbReference type="eggNOG" id="COG1132">
    <property type="taxonomic scope" value="Bacteria"/>
</dbReference>